<accession>A0A6S6TQ90</accession>
<organism evidence="1">
    <name type="scientific">uncultured Sulfurovum sp</name>
    <dbReference type="NCBI Taxonomy" id="269237"/>
    <lineage>
        <taxon>Bacteria</taxon>
        <taxon>Pseudomonadati</taxon>
        <taxon>Campylobacterota</taxon>
        <taxon>Epsilonproteobacteria</taxon>
        <taxon>Campylobacterales</taxon>
        <taxon>Sulfurovaceae</taxon>
        <taxon>Sulfurovum</taxon>
        <taxon>environmental samples</taxon>
    </lineage>
</organism>
<proteinExistence type="predicted"/>
<protein>
    <submittedName>
        <fullName evidence="1">Uncharacterized protein</fullName>
    </submittedName>
</protein>
<sequence length="92" mass="10765">MQQISISDIQRNLHKLDGFDIVEIIDKKRNQVKGYFIDNKYAGFVQELVEAQIKIEKKETSLGGSLHKYANPSLIENEDRGWKEHIEEKHKI</sequence>
<name>A0A6S6TQ90_9BACT</name>
<dbReference type="AlphaFoldDB" id="A0A6S6TQ90"/>
<gene>
    <name evidence="1" type="ORF">HELGO_WM5072</name>
</gene>
<dbReference type="EMBL" id="CACVAU010000058">
    <property type="protein sequence ID" value="CAA6820257.1"/>
    <property type="molecule type" value="Genomic_DNA"/>
</dbReference>
<reference evidence="1" key="1">
    <citation type="submission" date="2020-01" db="EMBL/GenBank/DDBJ databases">
        <authorList>
            <person name="Meier V. D."/>
            <person name="Meier V D."/>
        </authorList>
    </citation>
    <scope>NUCLEOTIDE SEQUENCE</scope>
    <source>
        <strain evidence="1">HLG_WM_MAG_05</strain>
    </source>
</reference>
<evidence type="ECO:0000313" key="1">
    <source>
        <dbReference type="EMBL" id="CAA6820257.1"/>
    </source>
</evidence>